<dbReference type="AlphaFoldDB" id="A0AAE3MC26"/>
<sequence length="314" mass="36349">MVKALLIIRLKQIYRELIGIGLIRLVFLIALIGFLGLFLYTNTSDKTTSQLVSIGLLFLISILHSRRGDKLFLKSHFSNYKLFLFSEYAVISSPILLLLVVHRQWGSLIYFLSLILIVHLDLKPKYSSLNTKLQSLIPSDSFEWKAGVRKQFFIIVPVWIISAVTSFFIGSVPIAIFILGISIFSFYEKGETYQMILSYELKAKKFLFLKVKRQFQLFSIITIPLIGLFLIFNFDRWYIPLSEFLIFCFIHIYVIMTKYAFFEPNKKSAAAQTMGGIGVFGGIIPVFLPVVWILTVWFYIKSINNLNFYLNDYN</sequence>
<feature type="transmembrane region" description="Helical" evidence="1">
    <location>
        <begin position="21"/>
        <end position="41"/>
    </location>
</feature>
<evidence type="ECO:0000256" key="1">
    <source>
        <dbReference type="SAM" id="Phobius"/>
    </source>
</evidence>
<protein>
    <submittedName>
        <fullName evidence="2">Uncharacterized protein</fullName>
    </submittedName>
</protein>
<feature type="transmembrane region" description="Helical" evidence="1">
    <location>
        <begin position="154"/>
        <end position="187"/>
    </location>
</feature>
<comment type="caution">
    <text evidence="2">The sequence shown here is derived from an EMBL/GenBank/DDBJ whole genome shotgun (WGS) entry which is preliminary data.</text>
</comment>
<feature type="transmembrane region" description="Helical" evidence="1">
    <location>
        <begin position="105"/>
        <end position="122"/>
    </location>
</feature>
<reference evidence="2" key="1">
    <citation type="submission" date="2022-10" db="EMBL/GenBank/DDBJ databases">
        <authorList>
            <person name="Yu W.X."/>
        </authorList>
    </citation>
    <scope>NUCLEOTIDE SEQUENCE</scope>
    <source>
        <strain evidence="2">D04</strain>
    </source>
</reference>
<dbReference type="Proteomes" id="UP001207408">
    <property type="component" value="Unassembled WGS sequence"/>
</dbReference>
<dbReference type="RefSeq" id="WP_301198031.1">
    <property type="nucleotide sequence ID" value="NZ_JAPDPI010000005.1"/>
</dbReference>
<name>A0AAE3MC26_9BACT</name>
<gene>
    <name evidence="2" type="ORF">OM074_04170</name>
</gene>
<organism evidence="2 3">
    <name type="scientific">Plebeiibacterium marinum</name>
    <dbReference type="NCBI Taxonomy" id="2992111"/>
    <lineage>
        <taxon>Bacteria</taxon>
        <taxon>Pseudomonadati</taxon>
        <taxon>Bacteroidota</taxon>
        <taxon>Bacteroidia</taxon>
        <taxon>Marinilabiliales</taxon>
        <taxon>Marinilabiliaceae</taxon>
        <taxon>Plebeiibacterium</taxon>
    </lineage>
</organism>
<feature type="transmembrane region" description="Helical" evidence="1">
    <location>
        <begin position="215"/>
        <end position="232"/>
    </location>
</feature>
<keyword evidence="1" id="KW-0812">Transmembrane</keyword>
<dbReference type="EMBL" id="JAPDPI010000005">
    <property type="protein sequence ID" value="MCW3804809.1"/>
    <property type="molecule type" value="Genomic_DNA"/>
</dbReference>
<proteinExistence type="predicted"/>
<keyword evidence="1" id="KW-1133">Transmembrane helix</keyword>
<feature type="transmembrane region" description="Helical" evidence="1">
    <location>
        <begin position="47"/>
        <end position="65"/>
    </location>
</feature>
<evidence type="ECO:0000313" key="3">
    <source>
        <dbReference type="Proteomes" id="UP001207408"/>
    </source>
</evidence>
<keyword evidence="1" id="KW-0472">Membrane</keyword>
<feature type="transmembrane region" description="Helical" evidence="1">
    <location>
        <begin position="244"/>
        <end position="262"/>
    </location>
</feature>
<feature type="transmembrane region" description="Helical" evidence="1">
    <location>
        <begin position="77"/>
        <end position="99"/>
    </location>
</feature>
<keyword evidence="3" id="KW-1185">Reference proteome</keyword>
<feature type="transmembrane region" description="Helical" evidence="1">
    <location>
        <begin position="274"/>
        <end position="300"/>
    </location>
</feature>
<evidence type="ECO:0000313" key="2">
    <source>
        <dbReference type="EMBL" id="MCW3804809.1"/>
    </source>
</evidence>
<accession>A0AAE3MC26</accession>